<reference evidence="2 3" key="1">
    <citation type="submission" date="2015-07" db="EMBL/GenBank/DDBJ databases">
        <title>Comparative genomics of the Sigatoka disease complex on banana suggests a link between parallel evolutionary changes in Pseudocercospora fijiensis and Pseudocercospora eumusae and increased virulence on the banana host.</title>
        <authorList>
            <person name="Chang T.-C."/>
            <person name="Salvucci A."/>
            <person name="Crous P.W."/>
            <person name="Stergiopoulos I."/>
        </authorList>
    </citation>
    <scope>NUCLEOTIDE SEQUENCE [LARGE SCALE GENOMIC DNA]</scope>
    <source>
        <strain evidence="2 3">CBS 116634</strain>
    </source>
</reference>
<name>A0A139H4C8_9PEZI</name>
<keyword evidence="3" id="KW-1185">Reference proteome</keyword>
<proteinExistence type="predicted"/>
<feature type="chain" id="PRO_5007296952" description="Hydrophobin" evidence="1">
    <location>
        <begin position="18"/>
        <end position="94"/>
    </location>
</feature>
<dbReference type="Proteomes" id="UP000073492">
    <property type="component" value="Unassembled WGS sequence"/>
</dbReference>
<feature type="signal peptide" evidence="1">
    <location>
        <begin position="1"/>
        <end position="17"/>
    </location>
</feature>
<evidence type="ECO:0000313" key="2">
    <source>
        <dbReference type="EMBL" id="KXS97303.1"/>
    </source>
</evidence>
<evidence type="ECO:0000256" key="1">
    <source>
        <dbReference type="SAM" id="SignalP"/>
    </source>
</evidence>
<evidence type="ECO:0000313" key="3">
    <source>
        <dbReference type="Proteomes" id="UP000073492"/>
    </source>
</evidence>
<dbReference type="AlphaFoldDB" id="A0A139H4C8"/>
<protein>
    <recommendedName>
        <fullName evidence="4">Hydrophobin</fullName>
    </recommendedName>
</protein>
<comment type="caution">
    <text evidence="2">The sequence shown here is derived from an EMBL/GenBank/DDBJ whole genome shotgun (WGS) entry which is preliminary data.</text>
</comment>
<keyword evidence="1" id="KW-0732">Signal</keyword>
<dbReference type="OrthoDB" id="3643544at2759"/>
<dbReference type="EMBL" id="LFZO01000794">
    <property type="protein sequence ID" value="KXS97303.1"/>
    <property type="molecule type" value="Genomic_DNA"/>
</dbReference>
<evidence type="ECO:0008006" key="4">
    <source>
        <dbReference type="Google" id="ProtNLM"/>
    </source>
</evidence>
<gene>
    <name evidence="2" type="ORF">AC579_8928</name>
</gene>
<organism evidence="2 3">
    <name type="scientific">Pseudocercospora musae</name>
    <dbReference type="NCBI Taxonomy" id="113226"/>
    <lineage>
        <taxon>Eukaryota</taxon>
        <taxon>Fungi</taxon>
        <taxon>Dikarya</taxon>
        <taxon>Ascomycota</taxon>
        <taxon>Pezizomycotina</taxon>
        <taxon>Dothideomycetes</taxon>
        <taxon>Dothideomycetidae</taxon>
        <taxon>Mycosphaerellales</taxon>
        <taxon>Mycosphaerellaceae</taxon>
        <taxon>Pseudocercospora</taxon>
    </lineage>
</organism>
<accession>A0A139H4C8</accession>
<sequence>MQYSAIIIAFAAAAVSAMPKGLMAGSQGSCNVNSVVSCCDTTQAITGNSILGGSCSVNIPAAGSTCETGSAFCCETTQVGLLNTNAGCTPIEAA</sequence>